<dbReference type="InterPro" id="IPR015943">
    <property type="entry name" value="WD40/YVTN_repeat-like_dom_sf"/>
</dbReference>
<proteinExistence type="predicted"/>
<keyword evidence="1" id="KW-1133">Transmembrane helix</keyword>
<feature type="transmembrane region" description="Helical" evidence="1">
    <location>
        <begin position="40"/>
        <end position="61"/>
    </location>
</feature>
<dbReference type="AlphaFoldDB" id="A0A6L6WZJ7"/>
<dbReference type="Proteomes" id="UP000483802">
    <property type="component" value="Unassembled WGS sequence"/>
</dbReference>
<protein>
    <submittedName>
        <fullName evidence="2">WD40 repeat domain-containing protein</fullName>
    </submittedName>
</protein>
<keyword evidence="1" id="KW-0812">Transmembrane</keyword>
<organism evidence="2 3">
    <name type="scientific">Streptomyces typhae</name>
    <dbReference type="NCBI Taxonomy" id="2681492"/>
    <lineage>
        <taxon>Bacteria</taxon>
        <taxon>Bacillati</taxon>
        <taxon>Actinomycetota</taxon>
        <taxon>Actinomycetes</taxon>
        <taxon>Kitasatosporales</taxon>
        <taxon>Streptomycetaceae</taxon>
        <taxon>Streptomyces</taxon>
    </lineage>
</organism>
<comment type="caution">
    <text evidence="2">The sequence shown here is derived from an EMBL/GenBank/DDBJ whole genome shotgun (WGS) entry which is preliminary data.</text>
</comment>
<gene>
    <name evidence="2" type="ORF">GPA10_19570</name>
</gene>
<reference evidence="2 3" key="1">
    <citation type="submission" date="2019-11" db="EMBL/GenBank/DDBJ databases">
        <title>Streptomyces typhae sp. nov., a novel endophytic actinomycete isolated from the root of cattail pollen (Typha angustifolia L.).</title>
        <authorList>
            <person name="Peng C."/>
        </authorList>
    </citation>
    <scope>NUCLEOTIDE SEQUENCE [LARGE SCALE GENOMIC DNA]</scope>
    <source>
        <strain evidence="3">p1417</strain>
    </source>
</reference>
<name>A0A6L6WZJ7_9ACTN</name>
<keyword evidence="3" id="KW-1185">Reference proteome</keyword>
<evidence type="ECO:0000256" key="1">
    <source>
        <dbReference type="SAM" id="Phobius"/>
    </source>
</evidence>
<dbReference type="RefSeq" id="WP_343041111.1">
    <property type="nucleotide sequence ID" value="NZ_WPNZ01000010.1"/>
</dbReference>
<accession>A0A6L6WZJ7</accession>
<dbReference type="Gene3D" id="2.130.10.10">
    <property type="entry name" value="YVTN repeat-like/Quinoprotein amine dehydrogenase"/>
    <property type="match status" value="1"/>
</dbReference>
<evidence type="ECO:0000313" key="3">
    <source>
        <dbReference type="Proteomes" id="UP000483802"/>
    </source>
</evidence>
<keyword evidence="1" id="KW-0472">Membrane</keyword>
<evidence type="ECO:0000313" key="2">
    <source>
        <dbReference type="EMBL" id="MVO86897.1"/>
    </source>
</evidence>
<dbReference type="EMBL" id="WPNZ01000010">
    <property type="protein sequence ID" value="MVO86897.1"/>
    <property type="molecule type" value="Genomic_DNA"/>
</dbReference>
<sequence>MNVDRLVRETLQEQAAEQPGPPGDLAGRVLAARRRRRTRAVTGAALATAALVAAAVAVPALDSSDPGRRDVRPAGRPDVVAHPDQAVPRDFVAAGRVGMAGYAAFRDMRQRNGDEVLVRSYWLLNPRTQKYEKADDRWAWVAVAPGMRTAAVLEGELPARRIGLLDLASGEVTRWITPAHPAAAVEWSPDGKRLVATTYSKNPDRLVKVPGTSPAPQQHFSRTGWVVVDAASGDVGPFRELPQTPGEKDGGYAGVARQDLHWSHDGSRLYVQQYEGPRGRNYRDWYTMAGDRTAAPEGERHAGWPRAGLSPDGKLLAADGTTEGSPILDPRTGKQIARVPSSEQLAWADSNRLIALSCGPGPCTGKNEQRTRLVLVTVGSDRTVPLTALRERPKGYKGVWSPMLTTR</sequence>
<dbReference type="SUPFAM" id="SSF82171">
    <property type="entry name" value="DPP6 N-terminal domain-like"/>
    <property type="match status" value="1"/>
</dbReference>